<sequence>MFLNIIRWILLPFACVLAYILTGIIANFFIGGSEGETIGYSRYAYTLGSFDVYWYGLIKNALMSSALVYAAFFVAPTYKMATTRVIAIIMAVIYIGLFVYAISVLEPGFWKVLGYCADIIASCIGLLAYKTLDEEA</sequence>
<feature type="transmembrane region" description="Helical" evidence="1">
    <location>
        <begin position="85"/>
        <end position="103"/>
    </location>
</feature>
<keyword evidence="1" id="KW-1133">Transmembrane helix</keyword>
<dbReference type="RefSeq" id="WP_140519613.1">
    <property type="nucleotide sequence ID" value="NZ_JACBKC010000021.1"/>
</dbReference>
<feature type="transmembrane region" description="Helical" evidence="1">
    <location>
        <begin position="52"/>
        <end position="73"/>
    </location>
</feature>
<name>A0A502JV91_HAEHA</name>
<comment type="caution">
    <text evidence="2">The sequence shown here is derived from an EMBL/GenBank/DDBJ whole genome shotgun (WGS) entry which is preliminary data.</text>
</comment>
<reference evidence="2 3" key="1">
    <citation type="submission" date="2019-01" db="EMBL/GenBank/DDBJ databases">
        <title>Comparative genomic analysis identifies haemin-independent Haemophilus haemolyticus: a formal re-classification of Haemophilus intermedius.</title>
        <authorList>
            <person name="Harris T.M."/>
            <person name="Price E.P."/>
            <person name="Sarovich D.S."/>
            <person name="Norskov-Lauritsen N."/>
            <person name="Beissbarth J."/>
            <person name="Chang A.B."/>
            <person name="Smith-Vaughan H.C."/>
        </authorList>
    </citation>
    <scope>NUCLEOTIDE SEQUENCE [LARGE SCALE GENOMIC DNA]</scope>
    <source>
        <strain evidence="2 3">PN24</strain>
    </source>
</reference>
<gene>
    <name evidence="2" type="ORF">EUX55_05085</name>
</gene>
<dbReference type="AlphaFoldDB" id="A0A502JV91"/>
<organism evidence="2 3">
    <name type="scientific">Haemophilus haemolyticus</name>
    <dbReference type="NCBI Taxonomy" id="726"/>
    <lineage>
        <taxon>Bacteria</taxon>
        <taxon>Pseudomonadati</taxon>
        <taxon>Pseudomonadota</taxon>
        <taxon>Gammaproteobacteria</taxon>
        <taxon>Pasteurellales</taxon>
        <taxon>Pasteurellaceae</taxon>
        <taxon>Haemophilus</taxon>
    </lineage>
</organism>
<protein>
    <submittedName>
        <fullName evidence="2">Uncharacterized protein</fullName>
    </submittedName>
</protein>
<proteinExistence type="predicted"/>
<accession>A0A502JV91</accession>
<keyword evidence="1" id="KW-0472">Membrane</keyword>
<dbReference type="EMBL" id="SDPK01000021">
    <property type="protein sequence ID" value="TPG99696.1"/>
    <property type="molecule type" value="Genomic_DNA"/>
</dbReference>
<evidence type="ECO:0000313" key="2">
    <source>
        <dbReference type="EMBL" id="TPG99696.1"/>
    </source>
</evidence>
<evidence type="ECO:0000313" key="3">
    <source>
        <dbReference type="Proteomes" id="UP000317926"/>
    </source>
</evidence>
<evidence type="ECO:0000256" key="1">
    <source>
        <dbReference type="SAM" id="Phobius"/>
    </source>
</evidence>
<dbReference type="Proteomes" id="UP000317926">
    <property type="component" value="Unassembled WGS sequence"/>
</dbReference>
<keyword evidence="1" id="KW-0812">Transmembrane</keyword>
<feature type="transmembrane region" description="Helical" evidence="1">
    <location>
        <begin position="9"/>
        <end position="32"/>
    </location>
</feature>